<gene>
    <name evidence="1" type="ORF">A9R00_08755</name>
</gene>
<dbReference type="Proteomes" id="UP000227088">
    <property type="component" value="Unassembled WGS sequence"/>
</dbReference>
<sequence>MAQWLAHSNQKLYQARLLLETFEQIAEEEGGQVAPAALLSGMQESVIFQLILAYQSYLHELAETAQCREEFYSLAQLLEKSPVVTGEMTELHQLELDDFSWLSQMQSAFDQCGQKDTIAISKASTSLQMIQLQDTTASSLPLRNWYQTLTDIIDLQRNNRQES</sequence>
<dbReference type="Pfam" id="PF20227">
    <property type="entry name" value="DUF6586"/>
    <property type="match status" value="1"/>
</dbReference>
<dbReference type="InterPro" id="IPR046493">
    <property type="entry name" value="DUF6586"/>
</dbReference>
<accession>A0A1Y5HVV1</accession>
<dbReference type="AlphaFoldDB" id="A0A1Y5HVV1"/>
<organism evidence="1 2">
    <name type="scientific">Oleispira antarctica</name>
    <dbReference type="NCBI Taxonomy" id="188908"/>
    <lineage>
        <taxon>Bacteria</taxon>
        <taxon>Pseudomonadati</taxon>
        <taxon>Pseudomonadota</taxon>
        <taxon>Gammaproteobacteria</taxon>
        <taxon>Oceanospirillales</taxon>
        <taxon>Oceanospirillaceae</taxon>
        <taxon>Oleispira</taxon>
    </lineage>
</organism>
<reference evidence="2" key="1">
    <citation type="journal article" date="2017" name="Proc. Natl. Acad. Sci. U.S.A.">
        <title>Simulation of Deepwater Horizon oil plume reveals substrate specialization within a complex community of hydrocarbon degraders.</title>
        <authorList>
            <person name="Hu P."/>
            <person name="Dubinsky E.A."/>
            <person name="Probst A.J."/>
            <person name="Wang J."/>
            <person name="Sieber C.M.K."/>
            <person name="Tom L.M."/>
            <person name="Gardinali P."/>
            <person name="Banfield J.F."/>
            <person name="Atlas R.M."/>
            <person name="Andersen G.L."/>
        </authorList>
    </citation>
    <scope>NUCLEOTIDE SEQUENCE [LARGE SCALE GENOMIC DNA]</scope>
</reference>
<comment type="caution">
    <text evidence="1">The sequence shown here is derived from an EMBL/GenBank/DDBJ whole genome shotgun (WGS) entry which is preliminary data.</text>
</comment>
<evidence type="ECO:0000313" key="2">
    <source>
        <dbReference type="Proteomes" id="UP000227088"/>
    </source>
</evidence>
<protein>
    <submittedName>
        <fullName evidence="1">Uncharacterized protein</fullName>
    </submittedName>
</protein>
<dbReference type="EMBL" id="MABE01000499">
    <property type="protein sequence ID" value="OUS39903.1"/>
    <property type="molecule type" value="Genomic_DNA"/>
</dbReference>
<proteinExistence type="predicted"/>
<name>A0A1Y5HVV1_OLEAN</name>
<evidence type="ECO:0000313" key="1">
    <source>
        <dbReference type="EMBL" id="OUS39903.1"/>
    </source>
</evidence>